<feature type="domain" description="N-acetyltransferase" evidence="2">
    <location>
        <begin position="56"/>
        <end position="208"/>
    </location>
</feature>
<dbReference type="Pfam" id="PF13302">
    <property type="entry name" value="Acetyltransf_3"/>
    <property type="match status" value="1"/>
</dbReference>
<dbReference type="GO" id="GO:0008999">
    <property type="term" value="F:protein-N-terminal-alanine acetyltransferase activity"/>
    <property type="evidence" value="ECO:0007669"/>
    <property type="project" value="TreeGrafter"/>
</dbReference>
<dbReference type="PANTHER" id="PTHR43441:SF5">
    <property type="entry name" value="FAMILY ACETYLTRANSFERASE, PUTATIVE-RELATED"/>
    <property type="match status" value="1"/>
</dbReference>
<dbReference type="AlphaFoldDB" id="A0AAD5VKF0"/>
<sequence length="273" mass="30519">MDPAVWLVLKALLAAIAQILAMSPNAASGGHDFNFCFPVPSKLENERVKLIPFEPIPKHTEAFVKASKSYPDAFKYLGAVGPYETSEEFLTTFYYPIMQDQPGFMLFLLLDKTNPASKTIGVEGEEGALAGHLAYINSSAFNLATEIGYILVLPPFQRTHVTSNAIGLMMHYALDLPDQGGLGLRRVFWQCNELNEQSKRTAERMEFRYEGILRWDRVLPPHKKAFGVNADVREGDPRGKDWGGRHTAIFGHCWDDWAGGGREKIDEIMARAV</sequence>
<keyword evidence="4" id="KW-1185">Reference proteome</keyword>
<dbReference type="Proteomes" id="UP001213000">
    <property type="component" value="Unassembled WGS sequence"/>
</dbReference>
<dbReference type="PANTHER" id="PTHR43441">
    <property type="entry name" value="RIBOSOMAL-PROTEIN-SERINE ACETYLTRANSFERASE"/>
    <property type="match status" value="1"/>
</dbReference>
<dbReference type="Gene3D" id="3.40.630.30">
    <property type="match status" value="1"/>
</dbReference>
<dbReference type="SUPFAM" id="SSF55729">
    <property type="entry name" value="Acyl-CoA N-acyltransferases (Nat)"/>
    <property type="match status" value="1"/>
</dbReference>
<evidence type="ECO:0000313" key="4">
    <source>
        <dbReference type="Proteomes" id="UP001213000"/>
    </source>
</evidence>
<organism evidence="3 4">
    <name type="scientific">Leucocoprinus birnbaumii</name>
    <dbReference type="NCBI Taxonomy" id="56174"/>
    <lineage>
        <taxon>Eukaryota</taxon>
        <taxon>Fungi</taxon>
        <taxon>Dikarya</taxon>
        <taxon>Basidiomycota</taxon>
        <taxon>Agaricomycotina</taxon>
        <taxon>Agaricomycetes</taxon>
        <taxon>Agaricomycetidae</taxon>
        <taxon>Agaricales</taxon>
        <taxon>Agaricineae</taxon>
        <taxon>Agaricaceae</taxon>
        <taxon>Leucocoprinus</taxon>
    </lineage>
</organism>
<name>A0AAD5VKF0_9AGAR</name>
<dbReference type="GO" id="GO:1990189">
    <property type="term" value="F:protein N-terminal-serine acetyltransferase activity"/>
    <property type="evidence" value="ECO:0007669"/>
    <property type="project" value="TreeGrafter"/>
</dbReference>
<dbReference type="InterPro" id="IPR051908">
    <property type="entry name" value="Ribosomal_N-acetyltransferase"/>
</dbReference>
<accession>A0AAD5VKF0</accession>
<comment type="caution">
    <text evidence="3">The sequence shown here is derived from an EMBL/GenBank/DDBJ whole genome shotgun (WGS) entry which is preliminary data.</text>
</comment>
<gene>
    <name evidence="3" type="ORF">NP233_g9540</name>
</gene>
<reference evidence="3" key="1">
    <citation type="submission" date="2022-07" db="EMBL/GenBank/DDBJ databases">
        <title>Genome Sequence of Leucocoprinus birnbaumii.</title>
        <authorList>
            <person name="Buettner E."/>
        </authorList>
    </citation>
    <scope>NUCLEOTIDE SEQUENCE</scope>
    <source>
        <strain evidence="3">VT141</strain>
    </source>
</reference>
<dbReference type="EMBL" id="JANIEX010000862">
    <property type="protein sequence ID" value="KAJ3562488.1"/>
    <property type="molecule type" value="Genomic_DNA"/>
</dbReference>
<dbReference type="InterPro" id="IPR000182">
    <property type="entry name" value="GNAT_dom"/>
</dbReference>
<evidence type="ECO:0000313" key="3">
    <source>
        <dbReference type="EMBL" id="KAJ3562488.1"/>
    </source>
</evidence>
<proteinExistence type="predicted"/>
<keyword evidence="1" id="KW-0732">Signal</keyword>
<protein>
    <recommendedName>
        <fullName evidence="2">N-acetyltransferase domain-containing protein</fullName>
    </recommendedName>
</protein>
<feature type="chain" id="PRO_5042021712" description="N-acetyltransferase domain-containing protein" evidence="1">
    <location>
        <begin position="22"/>
        <end position="273"/>
    </location>
</feature>
<evidence type="ECO:0000256" key="1">
    <source>
        <dbReference type="SAM" id="SignalP"/>
    </source>
</evidence>
<evidence type="ECO:0000259" key="2">
    <source>
        <dbReference type="Pfam" id="PF13302"/>
    </source>
</evidence>
<dbReference type="InterPro" id="IPR016181">
    <property type="entry name" value="Acyl_CoA_acyltransferase"/>
</dbReference>
<feature type="signal peptide" evidence="1">
    <location>
        <begin position="1"/>
        <end position="21"/>
    </location>
</feature>